<dbReference type="STRING" id="416944.SAMN05421548_1398"/>
<evidence type="ECO:0000256" key="1">
    <source>
        <dbReference type="ARBA" id="ARBA00023125"/>
    </source>
</evidence>
<dbReference type="Pfam" id="PF01381">
    <property type="entry name" value="HTH_3"/>
    <property type="match status" value="1"/>
</dbReference>
<dbReference type="GO" id="GO:0005829">
    <property type="term" value="C:cytosol"/>
    <property type="evidence" value="ECO:0007669"/>
    <property type="project" value="TreeGrafter"/>
</dbReference>
<proteinExistence type="predicted"/>
<dbReference type="PANTHER" id="PTHR46797">
    <property type="entry name" value="HTH-TYPE TRANSCRIPTIONAL REGULATOR"/>
    <property type="match status" value="1"/>
</dbReference>
<dbReference type="AlphaFoldDB" id="A0A1G7BEG3"/>
<keyword evidence="4" id="KW-1185">Reference proteome</keyword>
<evidence type="ECO:0000313" key="3">
    <source>
        <dbReference type="EMBL" id="SDE25433.1"/>
    </source>
</evidence>
<organism evidence="3 4">
    <name type="scientific">Paraburkholderia lycopersici</name>
    <dbReference type="NCBI Taxonomy" id="416944"/>
    <lineage>
        <taxon>Bacteria</taxon>
        <taxon>Pseudomonadati</taxon>
        <taxon>Pseudomonadota</taxon>
        <taxon>Betaproteobacteria</taxon>
        <taxon>Burkholderiales</taxon>
        <taxon>Burkholderiaceae</taxon>
        <taxon>Paraburkholderia</taxon>
    </lineage>
</organism>
<feature type="domain" description="HTH cro/C1-type" evidence="2">
    <location>
        <begin position="104"/>
        <end position="158"/>
    </location>
</feature>
<dbReference type="Proteomes" id="UP000198908">
    <property type="component" value="Unassembled WGS sequence"/>
</dbReference>
<keyword evidence="1" id="KW-0238">DNA-binding</keyword>
<dbReference type="InterPro" id="IPR010982">
    <property type="entry name" value="Lambda_DNA-bd_dom_sf"/>
</dbReference>
<dbReference type="GO" id="GO:0003700">
    <property type="term" value="F:DNA-binding transcription factor activity"/>
    <property type="evidence" value="ECO:0007669"/>
    <property type="project" value="TreeGrafter"/>
</dbReference>
<evidence type="ECO:0000313" key="4">
    <source>
        <dbReference type="Proteomes" id="UP000198908"/>
    </source>
</evidence>
<evidence type="ECO:0000259" key="2">
    <source>
        <dbReference type="PROSITE" id="PS50943"/>
    </source>
</evidence>
<dbReference type="PROSITE" id="PS50943">
    <property type="entry name" value="HTH_CROC1"/>
    <property type="match status" value="1"/>
</dbReference>
<dbReference type="InterPro" id="IPR050807">
    <property type="entry name" value="TransReg_Diox_bact_type"/>
</dbReference>
<dbReference type="SMART" id="SM00530">
    <property type="entry name" value="HTH_XRE"/>
    <property type="match status" value="1"/>
</dbReference>
<dbReference type="Gene3D" id="1.10.260.40">
    <property type="entry name" value="lambda repressor-like DNA-binding domains"/>
    <property type="match status" value="1"/>
</dbReference>
<dbReference type="InterPro" id="IPR001387">
    <property type="entry name" value="Cro/C1-type_HTH"/>
</dbReference>
<dbReference type="EMBL" id="FMYQ01000039">
    <property type="protein sequence ID" value="SDE25433.1"/>
    <property type="molecule type" value="Genomic_DNA"/>
</dbReference>
<accession>A0A1G7BEG3</accession>
<dbReference type="CDD" id="cd00093">
    <property type="entry name" value="HTH_XRE"/>
    <property type="match status" value="1"/>
</dbReference>
<name>A0A1G7BEG3_9BURK</name>
<gene>
    <name evidence="3" type="ORF">SAMN05421548_1398</name>
</gene>
<dbReference type="PANTHER" id="PTHR46797:SF1">
    <property type="entry name" value="METHYLPHOSPHONATE SYNTHASE"/>
    <property type="match status" value="1"/>
</dbReference>
<dbReference type="SUPFAM" id="SSF47413">
    <property type="entry name" value="lambda repressor-like DNA-binding domains"/>
    <property type="match status" value="1"/>
</dbReference>
<sequence>MNPSGRTGEGQFCFTVRGAVLPSRSKFYLSESCPFSWTQRRPSIALCDRTESRSIIQPGTMVHYNLLSPSCQEVVLPLFRLYSSKESIMKKNRSTAALNIGKAIARRRTIVGLTQEQVAERLGVGQEAISRMERGVANLTVARLATLAEIYQCNIAQLVTETSDREDDQALALSSVLGRLHQADRELLIQWMNVFAARIQRLPRSEMGECANRR</sequence>
<reference evidence="4" key="1">
    <citation type="submission" date="2016-09" db="EMBL/GenBank/DDBJ databases">
        <authorList>
            <person name="Varghese N."/>
            <person name="Submissions S."/>
        </authorList>
    </citation>
    <scope>NUCLEOTIDE SEQUENCE [LARGE SCALE GENOMIC DNA]</scope>
    <source>
        <strain evidence="4">TNe-862</strain>
    </source>
</reference>
<dbReference type="GO" id="GO:0003677">
    <property type="term" value="F:DNA binding"/>
    <property type="evidence" value="ECO:0007669"/>
    <property type="project" value="UniProtKB-KW"/>
</dbReference>
<protein>
    <submittedName>
        <fullName evidence="3">Transcriptional regulator, contains XRE-family HTH domain</fullName>
    </submittedName>
</protein>